<dbReference type="EC" id="2.6.1.85" evidence="4"/>
<comment type="caution">
    <text evidence="13">The sequence shown here is derived from an EMBL/GenBank/DDBJ whole genome shotgun (WGS) entry which is preliminary data.</text>
</comment>
<evidence type="ECO:0000256" key="4">
    <source>
        <dbReference type="ARBA" id="ARBA00013139"/>
    </source>
</evidence>
<dbReference type="SUPFAM" id="SSF52317">
    <property type="entry name" value="Class I glutamine amidotransferase-like"/>
    <property type="match status" value="1"/>
</dbReference>
<dbReference type="PRINTS" id="PR00096">
    <property type="entry name" value="GATASE"/>
</dbReference>
<evidence type="ECO:0000256" key="7">
    <source>
        <dbReference type="ARBA" id="ARBA00022962"/>
    </source>
</evidence>
<evidence type="ECO:0000256" key="5">
    <source>
        <dbReference type="ARBA" id="ARBA00022679"/>
    </source>
</evidence>
<feature type="region of interest" description="Disordered" evidence="10">
    <location>
        <begin position="251"/>
        <end position="286"/>
    </location>
</feature>
<keyword evidence="6" id="KW-0289">Folate biosynthesis</keyword>
<comment type="similarity">
    <text evidence="3">In the C-terminal section; belongs to the anthranilate synthase component I family.</text>
</comment>
<accession>A0AAD9FJ24</accession>
<dbReference type="GO" id="GO:0005737">
    <property type="term" value="C:cytoplasm"/>
    <property type="evidence" value="ECO:0007669"/>
    <property type="project" value="TreeGrafter"/>
</dbReference>
<evidence type="ECO:0000259" key="12">
    <source>
        <dbReference type="Pfam" id="PF00425"/>
    </source>
</evidence>
<dbReference type="Pfam" id="PF00117">
    <property type="entry name" value="GATase"/>
    <property type="match status" value="1"/>
</dbReference>
<evidence type="ECO:0000256" key="8">
    <source>
        <dbReference type="ARBA" id="ARBA00031329"/>
    </source>
</evidence>
<sequence>MQSQPSPPPLPRTLILDYYDSYTNNLLTLFTQLYPDHEVLRKVVVVKADKYSWDEFQRDVLPGIDCIILSPGPGSPDKPSDIGFALDLVRAHPVPILGVCLGHQAIGVAFGGKIINTPNITHGHVVPVAPVQPPLGLFASPIWQAGQDQTEFNVVVYNSLTIDPQGLPDELEITAWSVPQGGRARTVQGLKHKTYPIWGVQYHPESISSTRGSALLHAYLDKVHSYHSTPSSYPPLTSALTSACSYRIASAPKPLSRPSSRPPSAWPTPPMSPTQSSSSHDNLLPLPSHSIRMVEKQLPEGKDLKTQDVFEKVVRTRKGKEKAVGEVWLDGQTPTRPTTTSLTAPPFLFTYALSSRTISLHTPSAVHKLPLEEGESFWDWFSQAQTDLSTASNPGNRGKGWRGGWAGWFGYEMKEESLQGYKRSADAANKSEEVDACWAWSNWILERQSTGEWSLRGLIEDRLVNSVENHGQRPGSLVEWLDILGIAPGLTSAEFDDLAENVEKSLREGALENGAQPADGFPKFTPVSNGEDYQARIDLSRESIRQGDSYELTLTTSFRSQLEADSDPYALYLRLRTFNPAYYSTFMSFPSLATPRGNGIHVLSSSPERFLKIEREKAGRVVEMMPIKGTRARPKVGQCVCEEGRGCGGKDKGSKACQEERERVDEEIGMELQGDVKERAENLMIVDLIRSDLLSCCLPSTVTVPKLIALESYGVHNLVTTVRGLLAENVGSVEAVRRCFPPGSMTGAPKLRSVQLLEGYEEGRRRGIYSGALGYISVDGQTDLSVVIRTIILEGDQASIGAGGAITWLSKRANEWEEVKTKVRSVVGNLEE</sequence>
<evidence type="ECO:0000256" key="6">
    <source>
        <dbReference type="ARBA" id="ARBA00022909"/>
    </source>
</evidence>
<dbReference type="Gene3D" id="3.40.50.880">
    <property type="match status" value="1"/>
</dbReference>
<comment type="pathway">
    <text evidence="2">Cofactor biosynthesis; tetrahydrofolate biosynthesis; 4-aminobenzoate from chorismate: step 1/2.</text>
</comment>
<dbReference type="PRINTS" id="PR00097">
    <property type="entry name" value="ANTSNTHASEII"/>
</dbReference>
<comment type="catalytic activity">
    <reaction evidence="1">
        <text>chorismate + L-glutamine = 4-amino-4-deoxychorismate + L-glutamate</text>
        <dbReference type="Rhea" id="RHEA:11672"/>
        <dbReference type="ChEBI" id="CHEBI:29748"/>
        <dbReference type="ChEBI" id="CHEBI:29985"/>
        <dbReference type="ChEBI" id="CHEBI:58359"/>
        <dbReference type="ChEBI" id="CHEBI:58406"/>
        <dbReference type="EC" id="2.6.1.85"/>
    </reaction>
</comment>
<dbReference type="PRINTS" id="PR00099">
    <property type="entry name" value="CPSGATASE"/>
</dbReference>
<dbReference type="Pfam" id="PF00425">
    <property type="entry name" value="Chorismate_bind"/>
    <property type="match status" value="1"/>
</dbReference>
<dbReference type="PANTHER" id="PTHR11236:SF18">
    <property type="entry name" value="AMINODEOXYCHORISMATE SYNTHASE"/>
    <property type="match status" value="1"/>
</dbReference>
<dbReference type="GO" id="GO:0008153">
    <property type="term" value="P:4-aminobenzoate biosynthetic process"/>
    <property type="evidence" value="ECO:0007669"/>
    <property type="project" value="TreeGrafter"/>
</dbReference>
<evidence type="ECO:0000256" key="10">
    <source>
        <dbReference type="SAM" id="MobiDB-lite"/>
    </source>
</evidence>
<dbReference type="GO" id="GO:0000162">
    <property type="term" value="P:L-tryptophan biosynthetic process"/>
    <property type="evidence" value="ECO:0007669"/>
    <property type="project" value="TreeGrafter"/>
</dbReference>
<protein>
    <recommendedName>
        <fullName evidence="4">aminodeoxychorismate synthase</fullName>
        <ecNumber evidence="4">2.6.1.85</ecNumber>
    </recommendedName>
    <alternativeName>
        <fullName evidence="8">Para-aminobenzoate synthase</fullName>
    </alternativeName>
    <alternativeName>
        <fullName evidence="9">p-aminobenzoic acid synthase</fullName>
    </alternativeName>
</protein>
<dbReference type="Proteomes" id="UP001182556">
    <property type="component" value="Unassembled WGS sequence"/>
</dbReference>
<name>A0AAD9FJ24_PAPLA</name>
<dbReference type="InterPro" id="IPR015890">
    <property type="entry name" value="Chorismate_C"/>
</dbReference>
<dbReference type="InterPro" id="IPR005801">
    <property type="entry name" value="ADC_synthase"/>
</dbReference>
<feature type="domain" description="Chorismate-utilising enzyme C-terminal" evidence="12">
    <location>
        <begin position="531"/>
        <end position="822"/>
    </location>
</feature>
<dbReference type="GO" id="GO:0046656">
    <property type="term" value="P:folic acid biosynthetic process"/>
    <property type="evidence" value="ECO:0007669"/>
    <property type="project" value="UniProtKB-KW"/>
</dbReference>
<proteinExistence type="inferred from homology"/>
<dbReference type="GO" id="GO:0046820">
    <property type="term" value="F:4-amino-4-deoxychorismate synthase activity"/>
    <property type="evidence" value="ECO:0007669"/>
    <property type="project" value="UniProtKB-EC"/>
</dbReference>
<dbReference type="SUPFAM" id="SSF56322">
    <property type="entry name" value="ADC synthase"/>
    <property type="match status" value="1"/>
</dbReference>
<evidence type="ECO:0000256" key="1">
    <source>
        <dbReference type="ARBA" id="ARBA00001000"/>
    </source>
</evidence>
<dbReference type="InterPro" id="IPR019999">
    <property type="entry name" value="Anth_synth_I-like"/>
</dbReference>
<reference evidence="13" key="1">
    <citation type="submission" date="2023-02" db="EMBL/GenBank/DDBJ databases">
        <title>Identification and recombinant expression of a fungal hydrolase from Papiliotrema laurentii that hydrolyzes apple cutin and clears colloidal polyester polyurethane.</title>
        <authorList>
            <consortium name="DOE Joint Genome Institute"/>
            <person name="Roman V.A."/>
            <person name="Bojanowski C."/>
            <person name="Crable B.R."/>
            <person name="Wagner D.N."/>
            <person name="Hung C.S."/>
            <person name="Nadeau L.J."/>
            <person name="Schratz L."/>
            <person name="Haridas S."/>
            <person name="Pangilinan J."/>
            <person name="Lipzen A."/>
            <person name="Na H."/>
            <person name="Yan M."/>
            <person name="Ng V."/>
            <person name="Grigoriev I.V."/>
            <person name="Spatafora J.W."/>
            <person name="Barlow D."/>
            <person name="Biffinger J."/>
            <person name="Kelley-Loughnane N."/>
            <person name="Varaljay V.A."/>
            <person name="Crookes-Goodson W.J."/>
        </authorList>
    </citation>
    <scope>NUCLEOTIDE SEQUENCE</scope>
    <source>
        <strain evidence="13">5307AH</strain>
    </source>
</reference>
<dbReference type="PROSITE" id="PS51273">
    <property type="entry name" value="GATASE_TYPE_1"/>
    <property type="match status" value="1"/>
</dbReference>
<dbReference type="InterPro" id="IPR029062">
    <property type="entry name" value="Class_I_gatase-like"/>
</dbReference>
<evidence type="ECO:0000256" key="2">
    <source>
        <dbReference type="ARBA" id="ARBA00005009"/>
    </source>
</evidence>
<feature type="domain" description="Glutamine amidotransferase" evidence="11">
    <location>
        <begin position="14"/>
        <end position="218"/>
    </location>
</feature>
<dbReference type="Gene3D" id="3.60.120.10">
    <property type="entry name" value="Anthranilate synthase"/>
    <property type="match status" value="1"/>
</dbReference>
<dbReference type="AlphaFoldDB" id="A0AAD9FJ24"/>
<evidence type="ECO:0000313" key="13">
    <source>
        <dbReference type="EMBL" id="KAK1921130.1"/>
    </source>
</evidence>
<dbReference type="InterPro" id="IPR006221">
    <property type="entry name" value="TrpG/PapA_dom"/>
</dbReference>
<dbReference type="InterPro" id="IPR017926">
    <property type="entry name" value="GATASE"/>
</dbReference>
<evidence type="ECO:0000259" key="11">
    <source>
        <dbReference type="Pfam" id="PF00117"/>
    </source>
</evidence>
<dbReference type="PANTHER" id="PTHR11236">
    <property type="entry name" value="AMINOBENZOATE/ANTHRANILATE SYNTHASE"/>
    <property type="match status" value="1"/>
</dbReference>
<evidence type="ECO:0000313" key="14">
    <source>
        <dbReference type="Proteomes" id="UP001182556"/>
    </source>
</evidence>
<dbReference type="EMBL" id="JAODAN010000011">
    <property type="protein sequence ID" value="KAK1921130.1"/>
    <property type="molecule type" value="Genomic_DNA"/>
</dbReference>
<evidence type="ECO:0000256" key="9">
    <source>
        <dbReference type="ARBA" id="ARBA00031904"/>
    </source>
</evidence>
<dbReference type="CDD" id="cd01743">
    <property type="entry name" value="GATase1_Anthranilate_Synthase"/>
    <property type="match status" value="1"/>
</dbReference>
<keyword evidence="14" id="KW-1185">Reference proteome</keyword>
<organism evidence="13 14">
    <name type="scientific">Papiliotrema laurentii</name>
    <name type="common">Cryptococcus laurentii</name>
    <dbReference type="NCBI Taxonomy" id="5418"/>
    <lineage>
        <taxon>Eukaryota</taxon>
        <taxon>Fungi</taxon>
        <taxon>Dikarya</taxon>
        <taxon>Basidiomycota</taxon>
        <taxon>Agaricomycotina</taxon>
        <taxon>Tremellomycetes</taxon>
        <taxon>Tremellales</taxon>
        <taxon>Rhynchogastremaceae</taxon>
        <taxon>Papiliotrema</taxon>
    </lineage>
</organism>
<keyword evidence="5" id="KW-0808">Transferase</keyword>
<evidence type="ECO:0000256" key="3">
    <source>
        <dbReference type="ARBA" id="ARBA00005970"/>
    </source>
</evidence>
<gene>
    <name evidence="13" type="ORF">DB88DRAFT_457566</name>
</gene>
<keyword evidence="7" id="KW-0315">Glutamine amidotransferase</keyword>
<feature type="compositionally biased region" description="Pro residues" evidence="10">
    <location>
        <begin position="260"/>
        <end position="272"/>
    </location>
</feature>